<evidence type="ECO:0000313" key="1">
    <source>
        <dbReference type="EMBL" id="EJF88441.1"/>
    </source>
</evidence>
<evidence type="ECO:0000313" key="2">
    <source>
        <dbReference type="Proteomes" id="UP000002304"/>
    </source>
</evidence>
<organism evidence="1 2">
    <name type="scientific">Bartonella vinsonii subsp. arupensis OK-94-513</name>
    <dbReference type="NCBI Taxonomy" id="1094562"/>
    <lineage>
        <taxon>Bacteria</taxon>
        <taxon>Pseudomonadati</taxon>
        <taxon>Pseudomonadota</taxon>
        <taxon>Alphaproteobacteria</taxon>
        <taxon>Hyphomicrobiales</taxon>
        <taxon>Bartonellaceae</taxon>
        <taxon>Bartonella</taxon>
    </lineage>
</organism>
<protein>
    <submittedName>
        <fullName evidence="1">Uncharacterized protein</fullName>
    </submittedName>
</protein>
<dbReference type="EMBL" id="AILZ01000013">
    <property type="protein sequence ID" value="EJF88441.1"/>
    <property type="molecule type" value="Genomic_DNA"/>
</dbReference>
<dbReference type="HOGENOM" id="CLU_2448644_0_0_5"/>
<accession>J0QRK7</accession>
<comment type="caution">
    <text evidence="1">The sequence shown here is derived from an EMBL/GenBank/DDBJ whole genome shotgun (WGS) entry which is preliminary data.</text>
</comment>
<proteinExistence type="predicted"/>
<name>J0QRK7_BARVI</name>
<dbReference type="AlphaFoldDB" id="J0QRK7"/>
<gene>
    <name evidence="1" type="ORF">ME1_00612</name>
</gene>
<reference evidence="1 2" key="1">
    <citation type="submission" date="2012-03" db="EMBL/GenBank/DDBJ databases">
        <title>The Genome Sequence of Bartonella vinsonii subsp. arupensis OK-94-513.</title>
        <authorList>
            <consortium name="The Broad Institute Genome Sequencing Platform"/>
            <consortium name="The Broad Institute Genome Sequencing Center for Infectious Disease"/>
            <person name="Feldgarden M."/>
            <person name="Kirby J."/>
            <person name="Kosoy M."/>
            <person name="Birtles R."/>
            <person name="Probert W.S."/>
            <person name="Chiaraviglio L."/>
            <person name="Young S.K."/>
            <person name="Zeng Q."/>
            <person name="Gargeya S."/>
            <person name="Fitzgerald M."/>
            <person name="Haas B."/>
            <person name="Abouelleil A."/>
            <person name="Alvarado L."/>
            <person name="Arachchi H.M."/>
            <person name="Berlin A."/>
            <person name="Chapman S.B."/>
            <person name="Gearin G."/>
            <person name="Goldberg J."/>
            <person name="Griggs A."/>
            <person name="Gujja S."/>
            <person name="Hansen M."/>
            <person name="Heiman D."/>
            <person name="Howarth C."/>
            <person name="Larimer J."/>
            <person name="Lui A."/>
            <person name="MacDonald P.J.P."/>
            <person name="McCowen C."/>
            <person name="Montmayeur A."/>
            <person name="Murphy C."/>
            <person name="Neiman D."/>
            <person name="Pearson M."/>
            <person name="Priest M."/>
            <person name="Roberts A."/>
            <person name="Saif S."/>
            <person name="Shea T."/>
            <person name="Sisk P."/>
            <person name="Stolte C."/>
            <person name="Sykes S."/>
            <person name="Wortman J."/>
            <person name="Nusbaum C."/>
            <person name="Birren B."/>
        </authorList>
    </citation>
    <scope>NUCLEOTIDE SEQUENCE [LARGE SCALE GENOMIC DNA]</scope>
    <source>
        <strain evidence="1 2">OK-94-513</strain>
    </source>
</reference>
<dbReference type="Proteomes" id="UP000002304">
    <property type="component" value="Unassembled WGS sequence"/>
</dbReference>
<sequence length="89" mass="10192">MIGGTDFYNETVMVIPLSCEILIERAVNGAFALPDECSEGKARECSRGKQKRHNGRRGNDRLFSWRCRGTCLVLSVVEWENIFFFMKLS</sequence>